<comment type="caution">
    <text evidence="3">The sequence shown here is derived from an EMBL/GenBank/DDBJ whole genome shotgun (WGS) entry which is preliminary data.</text>
</comment>
<organism evidence="3 4">
    <name type="scientific">Hibiscus syriacus</name>
    <name type="common">Rose of Sharon</name>
    <dbReference type="NCBI Taxonomy" id="106335"/>
    <lineage>
        <taxon>Eukaryota</taxon>
        <taxon>Viridiplantae</taxon>
        <taxon>Streptophyta</taxon>
        <taxon>Embryophyta</taxon>
        <taxon>Tracheophyta</taxon>
        <taxon>Spermatophyta</taxon>
        <taxon>Magnoliopsida</taxon>
        <taxon>eudicotyledons</taxon>
        <taxon>Gunneridae</taxon>
        <taxon>Pentapetalae</taxon>
        <taxon>rosids</taxon>
        <taxon>malvids</taxon>
        <taxon>Malvales</taxon>
        <taxon>Malvaceae</taxon>
        <taxon>Malvoideae</taxon>
        <taxon>Hibiscus</taxon>
    </lineage>
</organism>
<evidence type="ECO:0000313" key="4">
    <source>
        <dbReference type="Proteomes" id="UP000436088"/>
    </source>
</evidence>
<dbReference type="Pfam" id="PF00078">
    <property type="entry name" value="RVT_1"/>
    <property type="match status" value="1"/>
</dbReference>
<dbReference type="AlphaFoldDB" id="A0A6A3AYH3"/>
<dbReference type="CDD" id="cd01650">
    <property type="entry name" value="RT_nLTR_like"/>
    <property type="match status" value="1"/>
</dbReference>
<feature type="region of interest" description="Disordered" evidence="1">
    <location>
        <begin position="16"/>
        <end position="50"/>
    </location>
</feature>
<dbReference type="InterPro" id="IPR036397">
    <property type="entry name" value="RNaseH_sf"/>
</dbReference>
<dbReference type="GO" id="GO:0009553">
    <property type="term" value="P:embryo sac development"/>
    <property type="evidence" value="ECO:0007669"/>
    <property type="project" value="TreeGrafter"/>
</dbReference>
<dbReference type="GO" id="GO:0009556">
    <property type="term" value="P:microsporogenesis"/>
    <property type="evidence" value="ECO:0007669"/>
    <property type="project" value="TreeGrafter"/>
</dbReference>
<dbReference type="InterPro" id="IPR043502">
    <property type="entry name" value="DNA/RNA_pol_sf"/>
</dbReference>
<dbReference type="CDD" id="cd06222">
    <property type="entry name" value="RNase_H_like"/>
    <property type="match status" value="1"/>
</dbReference>
<name>A0A6A3AYH3_HIBSY</name>
<dbReference type="Proteomes" id="UP000436088">
    <property type="component" value="Unassembled WGS sequence"/>
</dbReference>
<dbReference type="PROSITE" id="PS50878">
    <property type="entry name" value="RT_POL"/>
    <property type="match status" value="1"/>
</dbReference>
<feature type="compositionally biased region" description="Low complexity" evidence="1">
    <location>
        <begin position="24"/>
        <end position="50"/>
    </location>
</feature>
<gene>
    <name evidence="3" type="ORF">F3Y22_tig00110361pilonHSYRG00011</name>
</gene>
<keyword evidence="4" id="KW-1185">Reference proteome</keyword>
<protein>
    <submittedName>
        <fullName evidence="3">Protein TRANSPARENT TESTA 12-like</fullName>
    </submittedName>
</protein>
<dbReference type="Gene3D" id="3.30.420.10">
    <property type="entry name" value="Ribonuclease H-like superfamily/Ribonuclease H"/>
    <property type="match status" value="1"/>
</dbReference>
<feature type="domain" description="Reverse transcriptase" evidence="2">
    <location>
        <begin position="319"/>
        <end position="571"/>
    </location>
</feature>
<dbReference type="EMBL" id="VEPZ02000951">
    <property type="protein sequence ID" value="KAE8708002.1"/>
    <property type="molecule type" value="Genomic_DNA"/>
</dbReference>
<dbReference type="InterPro" id="IPR000477">
    <property type="entry name" value="RT_dom"/>
</dbReference>
<proteinExistence type="predicted"/>
<evidence type="ECO:0000313" key="3">
    <source>
        <dbReference type="EMBL" id="KAE8708002.1"/>
    </source>
</evidence>
<sequence>MKLKINKACDLGSISVFPPHTRRSSLPPSVPQSSQLRSQPSQQSISQGISSQHALFSQISQNSLDEIVTTDHRFGSQERENVANKISCLVPNKFTREDSQVPISRSSTVRKWNSVSAPEHRCQTSEELEHRMSVIETSLNRFGMILDSVQSDVMQVNKGTKEVLLEMEGMRQRLIAEDTSLHLMNKGQEDIKASLDGSMKAISDQLNNAVYGDKLQNIFFVLSTLPEQMEASLIKLQNELCNSFTKEIKAIAGNVKTLIQNGPVASGLPPKFSDCCTTPQTKPLSDKKQAVPQKVYEQTSLAPEVDKGGWKYVKMKQPATNERTYRKENDKSKGVSSVEQGQSSIQETYRILIESDEEIDAGFSCLLSGKETAVHSMMKLKGRKGAVIAKIDLQKAFDNVSWEFLKKTLQDFNFPESLVETIMFCITSCTIEPFWNGEITESLNPKQGLRQGDPLSPYLFILVMERLSHIIMEKEERGTWKPFKSSRGGIKLSHLFFADDLLLFTEADSNQMQNMRSCLNEFSRATGVEVNLLKSKLFISPNINSNTAHYLSNLCGIPLTDNLGTYLGVPIIHKRVNSGTYGPLIEKIIKRLAGWKGRVLSMAGRRKLIQFVSSAVPLHTMQTSVLFISVCKKLDSLNCNFLWGGDTVYAHNHLDSRFTSMDFKNWLKSNCLSKKVGLDGLEWGPLFMATIWGLWKSKNEMIFKETSMNPSQVITYAKRLAMDVDKTLLNSHSRMFNDPCWVKWKKPPEGGWILNTDGVYKMNSSLAAAGGLIRDSNGDWKAGFMLRLGRVNSSLAEIWGALQGLLLAKSLGLRNLILEMDAKWIVDLFNGDKMVDASETDLVNDYLDILKEVWVVEVRHIWREGNKCVDKLARISHFYKEMIPLF</sequence>
<dbReference type="Pfam" id="PF13456">
    <property type="entry name" value="RVT_3"/>
    <property type="match status" value="1"/>
</dbReference>
<feature type="compositionally biased region" description="Basic and acidic residues" evidence="1">
    <location>
        <begin position="323"/>
        <end position="333"/>
    </location>
</feature>
<dbReference type="GO" id="GO:0070192">
    <property type="term" value="P:chromosome organization involved in meiotic cell cycle"/>
    <property type="evidence" value="ECO:0007669"/>
    <property type="project" value="InterPro"/>
</dbReference>
<dbReference type="InterPro" id="IPR034546">
    <property type="entry name" value="PAIR1"/>
</dbReference>
<evidence type="ECO:0000256" key="1">
    <source>
        <dbReference type="SAM" id="MobiDB-lite"/>
    </source>
</evidence>
<dbReference type="InterPro" id="IPR044730">
    <property type="entry name" value="RNase_H-like_dom_plant"/>
</dbReference>
<dbReference type="PANTHER" id="PTHR37695:SF1">
    <property type="entry name" value="RECOMBINATION INITIATION DEFECTS 3-RELATED"/>
    <property type="match status" value="1"/>
</dbReference>
<accession>A0A6A3AYH3</accession>
<evidence type="ECO:0000259" key="2">
    <source>
        <dbReference type="PROSITE" id="PS50878"/>
    </source>
</evidence>
<dbReference type="SUPFAM" id="SSF56672">
    <property type="entry name" value="DNA/RNA polymerases"/>
    <property type="match status" value="1"/>
</dbReference>
<dbReference type="GO" id="GO:0004523">
    <property type="term" value="F:RNA-DNA hybrid ribonuclease activity"/>
    <property type="evidence" value="ECO:0007669"/>
    <property type="project" value="InterPro"/>
</dbReference>
<dbReference type="InterPro" id="IPR002156">
    <property type="entry name" value="RNaseH_domain"/>
</dbReference>
<dbReference type="PANTHER" id="PTHR37695">
    <property type="entry name" value="RECOMBINATION INITIATION DEFECTS 3-RELATED"/>
    <property type="match status" value="1"/>
</dbReference>
<dbReference type="SUPFAM" id="SSF53098">
    <property type="entry name" value="Ribonuclease H-like"/>
    <property type="match status" value="1"/>
</dbReference>
<dbReference type="GO" id="GO:0003676">
    <property type="term" value="F:nucleic acid binding"/>
    <property type="evidence" value="ECO:0007669"/>
    <property type="project" value="InterPro"/>
</dbReference>
<dbReference type="GO" id="GO:0005634">
    <property type="term" value="C:nucleus"/>
    <property type="evidence" value="ECO:0007669"/>
    <property type="project" value="TreeGrafter"/>
</dbReference>
<dbReference type="GO" id="GO:0042138">
    <property type="term" value="P:meiotic DNA double-strand break formation"/>
    <property type="evidence" value="ECO:0007669"/>
    <property type="project" value="TreeGrafter"/>
</dbReference>
<feature type="region of interest" description="Disordered" evidence="1">
    <location>
        <begin position="321"/>
        <end position="340"/>
    </location>
</feature>
<dbReference type="InterPro" id="IPR012337">
    <property type="entry name" value="RNaseH-like_sf"/>
</dbReference>
<reference evidence="3" key="1">
    <citation type="submission" date="2019-09" db="EMBL/GenBank/DDBJ databases">
        <title>Draft genome information of white flower Hibiscus syriacus.</title>
        <authorList>
            <person name="Kim Y.-M."/>
        </authorList>
    </citation>
    <scope>NUCLEOTIDE SEQUENCE [LARGE SCALE GENOMIC DNA]</scope>
    <source>
        <strain evidence="3">YM2019G1</strain>
    </source>
</reference>